<evidence type="ECO:0000313" key="9">
    <source>
        <dbReference type="Proteomes" id="UP001595555"/>
    </source>
</evidence>
<keyword evidence="9" id="KW-1185">Reference proteome</keyword>
<feature type="region of interest" description="Disordered" evidence="7">
    <location>
        <begin position="26"/>
        <end position="60"/>
    </location>
</feature>
<sequence length="60" mass="6194">MKKALVFPALILFFAAGLVACGQKGPLYLPQQQSKPQPPVESAPADTPEPAASATTTDPS</sequence>
<accession>A0ABV7FA31</accession>
<dbReference type="Pfam" id="PF13627">
    <property type="entry name" value="LptM_cons"/>
    <property type="match status" value="1"/>
</dbReference>
<keyword evidence="3" id="KW-0472">Membrane</keyword>
<evidence type="ECO:0000256" key="2">
    <source>
        <dbReference type="ARBA" id="ARBA00022729"/>
    </source>
</evidence>
<dbReference type="PROSITE" id="PS51257">
    <property type="entry name" value="PROKAR_LIPOPROTEIN"/>
    <property type="match status" value="1"/>
</dbReference>
<evidence type="ECO:0000256" key="7">
    <source>
        <dbReference type="SAM" id="MobiDB-lite"/>
    </source>
</evidence>
<dbReference type="Proteomes" id="UP001595555">
    <property type="component" value="Unassembled WGS sequence"/>
</dbReference>
<evidence type="ECO:0000313" key="8">
    <source>
        <dbReference type="EMBL" id="MFC3114400.1"/>
    </source>
</evidence>
<dbReference type="RefSeq" id="WP_378115708.1">
    <property type="nucleotide sequence ID" value="NZ_JBHRTF010000002.1"/>
</dbReference>
<evidence type="ECO:0000256" key="4">
    <source>
        <dbReference type="ARBA" id="ARBA00023139"/>
    </source>
</evidence>
<keyword evidence="5" id="KW-0998">Cell outer membrane</keyword>
<dbReference type="InterPro" id="IPR032831">
    <property type="entry name" value="LptM_cons"/>
</dbReference>
<evidence type="ECO:0000256" key="6">
    <source>
        <dbReference type="ARBA" id="ARBA00023288"/>
    </source>
</evidence>
<comment type="subcellular location">
    <subcellularLocation>
        <location evidence="1">Cell outer membrane</location>
        <topology evidence="1">Lipid-anchor</topology>
    </subcellularLocation>
</comment>
<reference evidence="9" key="1">
    <citation type="journal article" date="2019" name="Int. J. Syst. Evol. Microbiol.">
        <title>The Global Catalogue of Microorganisms (GCM) 10K type strain sequencing project: providing services to taxonomists for standard genome sequencing and annotation.</title>
        <authorList>
            <consortium name="The Broad Institute Genomics Platform"/>
            <consortium name="The Broad Institute Genome Sequencing Center for Infectious Disease"/>
            <person name="Wu L."/>
            <person name="Ma J."/>
        </authorList>
    </citation>
    <scope>NUCLEOTIDE SEQUENCE [LARGE SCALE GENOMIC DNA]</scope>
    <source>
        <strain evidence="9">KCTC 52237</strain>
    </source>
</reference>
<dbReference type="NCBIfam" id="NF047847">
    <property type="entry name" value="SS_mature_LptM"/>
    <property type="match status" value="1"/>
</dbReference>
<keyword evidence="2" id="KW-0732">Signal</keyword>
<protein>
    <submittedName>
        <fullName evidence="8">Lipoprotein</fullName>
    </submittedName>
</protein>
<proteinExistence type="predicted"/>
<organism evidence="8 9">
    <name type="scientific">Cellvibrio fontiphilus</name>
    <dbReference type="NCBI Taxonomy" id="1815559"/>
    <lineage>
        <taxon>Bacteria</taxon>
        <taxon>Pseudomonadati</taxon>
        <taxon>Pseudomonadota</taxon>
        <taxon>Gammaproteobacteria</taxon>
        <taxon>Cellvibrionales</taxon>
        <taxon>Cellvibrionaceae</taxon>
        <taxon>Cellvibrio</taxon>
    </lineage>
</organism>
<evidence type="ECO:0000256" key="5">
    <source>
        <dbReference type="ARBA" id="ARBA00023237"/>
    </source>
</evidence>
<keyword evidence="4" id="KW-0564">Palmitate</keyword>
<gene>
    <name evidence="8" type="ORF">ACFODX_02455</name>
</gene>
<keyword evidence="6 8" id="KW-0449">Lipoprotein</keyword>
<name>A0ABV7FA31_9GAMM</name>
<comment type="caution">
    <text evidence="8">The sequence shown here is derived from an EMBL/GenBank/DDBJ whole genome shotgun (WGS) entry which is preliminary data.</text>
</comment>
<evidence type="ECO:0000256" key="1">
    <source>
        <dbReference type="ARBA" id="ARBA00004459"/>
    </source>
</evidence>
<dbReference type="EMBL" id="JBHRTF010000002">
    <property type="protein sequence ID" value="MFC3114400.1"/>
    <property type="molecule type" value="Genomic_DNA"/>
</dbReference>
<evidence type="ECO:0000256" key="3">
    <source>
        <dbReference type="ARBA" id="ARBA00023136"/>
    </source>
</evidence>